<accession>A0A1D2M894</accession>
<feature type="non-terminal residue" evidence="2">
    <location>
        <position position="1"/>
    </location>
</feature>
<protein>
    <submittedName>
        <fullName evidence="2">Uncharacterized protein</fullName>
    </submittedName>
</protein>
<name>A0A1D2M894_ORCCI</name>
<feature type="transmembrane region" description="Helical" evidence="1">
    <location>
        <begin position="142"/>
        <end position="162"/>
    </location>
</feature>
<evidence type="ECO:0000256" key="1">
    <source>
        <dbReference type="SAM" id="Phobius"/>
    </source>
</evidence>
<dbReference type="Proteomes" id="UP000094527">
    <property type="component" value="Unassembled WGS sequence"/>
</dbReference>
<reference evidence="2 3" key="1">
    <citation type="journal article" date="2016" name="Genome Biol. Evol.">
        <title>Gene Family Evolution Reflects Adaptation to Soil Environmental Stressors in the Genome of the Collembolan Orchesella cincta.</title>
        <authorList>
            <person name="Faddeeva-Vakhrusheva A."/>
            <person name="Derks M.F."/>
            <person name="Anvar S.Y."/>
            <person name="Agamennone V."/>
            <person name="Suring W."/>
            <person name="Smit S."/>
            <person name="van Straalen N.M."/>
            <person name="Roelofs D."/>
        </authorList>
    </citation>
    <scope>NUCLEOTIDE SEQUENCE [LARGE SCALE GENOMIC DNA]</scope>
    <source>
        <tissue evidence="2">Mixed pool</tissue>
    </source>
</reference>
<sequence>RGYKRYNNCCVDRSKPPTGKLHIKDALARTSALNPCSPVVLVLSVSCSSLIVKLCLANLLMKNNASVEPLTFQLTRILTENKRKTIRSNRSFSFENVNSLLCPIEKEYKHWPFIHLLGYPYAGEIYKTSICNKMESKRTVQIAGVVFCVLLIVSEICCYPPTYSHEDYEQEKHVTLIYCTKGAKR</sequence>
<evidence type="ECO:0000313" key="3">
    <source>
        <dbReference type="Proteomes" id="UP000094527"/>
    </source>
</evidence>
<evidence type="ECO:0000313" key="2">
    <source>
        <dbReference type="EMBL" id="ODM89198.1"/>
    </source>
</evidence>
<keyword evidence="1" id="KW-0812">Transmembrane</keyword>
<dbReference type="EMBL" id="LJIJ01002817">
    <property type="protein sequence ID" value="ODM89198.1"/>
    <property type="molecule type" value="Genomic_DNA"/>
</dbReference>
<organism evidence="2 3">
    <name type="scientific">Orchesella cincta</name>
    <name type="common">Springtail</name>
    <name type="synonym">Podura cincta</name>
    <dbReference type="NCBI Taxonomy" id="48709"/>
    <lineage>
        <taxon>Eukaryota</taxon>
        <taxon>Metazoa</taxon>
        <taxon>Ecdysozoa</taxon>
        <taxon>Arthropoda</taxon>
        <taxon>Hexapoda</taxon>
        <taxon>Collembola</taxon>
        <taxon>Entomobryomorpha</taxon>
        <taxon>Entomobryoidea</taxon>
        <taxon>Orchesellidae</taxon>
        <taxon>Orchesellinae</taxon>
        <taxon>Orchesella</taxon>
    </lineage>
</organism>
<keyword evidence="3" id="KW-1185">Reference proteome</keyword>
<gene>
    <name evidence="2" type="ORF">Ocin01_17484</name>
</gene>
<keyword evidence="1" id="KW-0472">Membrane</keyword>
<comment type="caution">
    <text evidence="2">The sequence shown here is derived from an EMBL/GenBank/DDBJ whole genome shotgun (WGS) entry which is preliminary data.</text>
</comment>
<proteinExistence type="predicted"/>
<dbReference type="AlphaFoldDB" id="A0A1D2M894"/>
<keyword evidence="1" id="KW-1133">Transmembrane helix</keyword>
<feature type="non-terminal residue" evidence="2">
    <location>
        <position position="185"/>
    </location>
</feature>